<dbReference type="RefSeq" id="WP_042233037.1">
    <property type="nucleotide sequence ID" value="NZ_CP026520.1"/>
</dbReference>
<dbReference type="EMBL" id="CP026520">
    <property type="protein sequence ID" value="QAV20058.1"/>
    <property type="molecule type" value="Genomic_DNA"/>
</dbReference>
<evidence type="ECO:0000313" key="3">
    <source>
        <dbReference type="EMBL" id="QAV20058.1"/>
    </source>
</evidence>
<dbReference type="EMBL" id="JAMDMJ010000009">
    <property type="protein sequence ID" value="MCY9595875.1"/>
    <property type="molecule type" value="Genomic_DNA"/>
</dbReference>
<dbReference type="Gene3D" id="3.30.1490.480">
    <property type="entry name" value="Endolytic murein transglycosylase"/>
    <property type="match status" value="1"/>
</dbReference>
<protein>
    <recommendedName>
        <fullName evidence="6">Endolytic transglycosylase MltG</fullName>
    </recommendedName>
</protein>
<evidence type="ECO:0000313" key="5">
    <source>
        <dbReference type="Proteomes" id="UP001527202"/>
    </source>
</evidence>
<dbReference type="OrthoDB" id="2617768at2"/>
<dbReference type="Proteomes" id="UP001527202">
    <property type="component" value="Unassembled WGS sequence"/>
</dbReference>
<gene>
    <name evidence="2" type="ORF">M5X16_08825</name>
    <name evidence="3" type="ORF">PC41400_21285</name>
</gene>
<evidence type="ECO:0000256" key="1">
    <source>
        <dbReference type="SAM" id="MobiDB-lite"/>
    </source>
</evidence>
<dbReference type="GeneID" id="95377329"/>
<sequence length="170" mass="18469">MKVNKALLAGIGIGMIVGSALLQLMITAAQPVQPLSQNSAVSIEQMDMNKLKTEAGKYYQVFDKNQPVFTKEQHEQELQKQLEAEKAKTPSTQPAPSAQPQITALYISPGMRSSQVAKIVFVSGLVESQEQFEQAMAAKVATGKIKSGVHKFTGKPTLDEIIQNLTSKPE</sequence>
<feature type="compositionally biased region" description="Low complexity" evidence="1">
    <location>
        <begin position="89"/>
        <end position="100"/>
    </location>
</feature>
<proteinExistence type="predicted"/>
<evidence type="ECO:0008006" key="6">
    <source>
        <dbReference type="Google" id="ProtNLM"/>
    </source>
</evidence>
<accession>A0A410X036</accession>
<dbReference type="AlphaFoldDB" id="A0A410X036"/>
<dbReference type="KEGG" id="pchi:PC41400_21285"/>
<reference evidence="2 5" key="2">
    <citation type="submission" date="2022-05" db="EMBL/GenBank/DDBJ databases">
        <title>Genome Sequencing of Bee-Associated Microbes.</title>
        <authorList>
            <person name="Dunlap C."/>
        </authorList>
    </citation>
    <scope>NUCLEOTIDE SEQUENCE [LARGE SCALE GENOMIC DNA]</scope>
    <source>
        <strain evidence="2 5">NRRL B-23120</strain>
    </source>
</reference>
<feature type="compositionally biased region" description="Basic and acidic residues" evidence="1">
    <location>
        <begin position="71"/>
        <end position="88"/>
    </location>
</feature>
<feature type="region of interest" description="Disordered" evidence="1">
    <location>
        <begin position="70"/>
        <end position="100"/>
    </location>
</feature>
<organism evidence="3 4">
    <name type="scientific">Paenibacillus chitinolyticus</name>
    <dbReference type="NCBI Taxonomy" id="79263"/>
    <lineage>
        <taxon>Bacteria</taxon>
        <taxon>Bacillati</taxon>
        <taxon>Bacillota</taxon>
        <taxon>Bacilli</taxon>
        <taxon>Bacillales</taxon>
        <taxon>Paenibacillaceae</taxon>
        <taxon>Paenibacillus</taxon>
    </lineage>
</organism>
<evidence type="ECO:0000313" key="4">
    <source>
        <dbReference type="Proteomes" id="UP000288943"/>
    </source>
</evidence>
<reference evidence="3 4" key="1">
    <citation type="submission" date="2018-01" db="EMBL/GenBank/DDBJ databases">
        <title>The whole genome sequencing and assembly of Paenibacillus chitinolyticus KCCM 41400 strain.</title>
        <authorList>
            <person name="Kim J.-Y."/>
            <person name="Park M.-K."/>
            <person name="Lee Y.-J."/>
            <person name="Yi H."/>
            <person name="Bahn Y.-S."/>
            <person name="Kim J.F."/>
            <person name="Lee D.-W."/>
        </authorList>
    </citation>
    <scope>NUCLEOTIDE SEQUENCE [LARGE SCALE GENOMIC DNA]</scope>
    <source>
        <strain evidence="3 4">KCCM 41400</strain>
    </source>
</reference>
<evidence type="ECO:0000313" key="2">
    <source>
        <dbReference type="EMBL" id="MCY9595875.1"/>
    </source>
</evidence>
<name>A0A410X036_9BACL</name>
<dbReference type="Proteomes" id="UP000288943">
    <property type="component" value="Chromosome"/>
</dbReference>
<keyword evidence="5" id="KW-1185">Reference proteome</keyword>